<proteinExistence type="predicted"/>
<dbReference type="EMBL" id="CP051461">
    <property type="protein sequence ID" value="QJC56460.1"/>
    <property type="molecule type" value="Genomic_DNA"/>
</dbReference>
<accession>A0A6H2H9F9</accession>
<keyword evidence="3" id="KW-1185">Reference proteome</keyword>
<evidence type="ECO:0000259" key="1">
    <source>
        <dbReference type="PROSITE" id="PS51186"/>
    </source>
</evidence>
<dbReference type="InterPro" id="IPR016181">
    <property type="entry name" value="Acyl_CoA_acyltransferase"/>
</dbReference>
<dbReference type="Proteomes" id="UP000502041">
    <property type="component" value="Chromosome"/>
</dbReference>
<protein>
    <recommendedName>
        <fullName evidence="1">N-acetyltransferase domain-containing protein</fullName>
    </recommendedName>
</protein>
<sequence length="164" mass="17758">MSAIANPIALALDWTCKAFDALTVAELYALLQLRSEVFVVEQNCVFLDLDGSDAQALHVLGRRAGQLVASARCFGPGIKYLEASIGRVVAHPSIRGSAVGVGQGHALMRQAICALEARWGKQSIRIGAQMHLDNFYAAHGFVKTGEPYLEDGIMHVEMLRPPKN</sequence>
<reference evidence="2 3" key="1">
    <citation type="submission" date="2020-04" db="EMBL/GenBank/DDBJ databases">
        <title>Complete genome of a Psychrophilic, Marine, Gas Vacuolate Bacterium Polaromonas vacuolata KCTC 22033T.</title>
        <authorList>
            <person name="Hwang K."/>
            <person name="Kim K.M."/>
        </authorList>
    </citation>
    <scope>NUCLEOTIDE SEQUENCE [LARGE SCALE GENOMIC DNA]</scope>
    <source>
        <strain evidence="2 3">KCTC 22033</strain>
    </source>
</reference>
<evidence type="ECO:0000313" key="3">
    <source>
        <dbReference type="Proteomes" id="UP000502041"/>
    </source>
</evidence>
<dbReference type="GO" id="GO:0016747">
    <property type="term" value="F:acyltransferase activity, transferring groups other than amino-acyl groups"/>
    <property type="evidence" value="ECO:0007669"/>
    <property type="project" value="InterPro"/>
</dbReference>
<dbReference type="Pfam" id="PF13673">
    <property type="entry name" value="Acetyltransf_10"/>
    <property type="match status" value="1"/>
</dbReference>
<gene>
    <name evidence="2" type="ORF">HC248_01766</name>
</gene>
<dbReference type="SUPFAM" id="SSF55729">
    <property type="entry name" value="Acyl-CoA N-acyltransferases (Nat)"/>
    <property type="match status" value="1"/>
</dbReference>
<dbReference type="InterPro" id="IPR000182">
    <property type="entry name" value="GNAT_dom"/>
</dbReference>
<feature type="domain" description="N-acetyltransferase" evidence="1">
    <location>
        <begin position="17"/>
        <end position="163"/>
    </location>
</feature>
<organism evidence="2 3">
    <name type="scientific">Polaromonas vacuolata</name>
    <dbReference type="NCBI Taxonomy" id="37448"/>
    <lineage>
        <taxon>Bacteria</taxon>
        <taxon>Pseudomonadati</taxon>
        <taxon>Pseudomonadota</taxon>
        <taxon>Betaproteobacteria</taxon>
        <taxon>Burkholderiales</taxon>
        <taxon>Comamonadaceae</taxon>
        <taxon>Polaromonas</taxon>
    </lineage>
</organism>
<dbReference type="AlphaFoldDB" id="A0A6H2H9F9"/>
<dbReference type="KEGG" id="pvac:HC248_01766"/>
<dbReference type="RefSeq" id="WP_337778972.1">
    <property type="nucleotide sequence ID" value="NZ_CP051461.1"/>
</dbReference>
<name>A0A6H2H9F9_9BURK</name>
<dbReference type="PROSITE" id="PS51186">
    <property type="entry name" value="GNAT"/>
    <property type="match status" value="1"/>
</dbReference>
<dbReference type="Gene3D" id="3.40.630.30">
    <property type="match status" value="1"/>
</dbReference>
<evidence type="ECO:0000313" key="2">
    <source>
        <dbReference type="EMBL" id="QJC56460.1"/>
    </source>
</evidence>